<dbReference type="SUPFAM" id="SSF55945">
    <property type="entry name" value="TATA-box binding protein-like"/>
    <property type="match status" value="1"/>
</dbReference>
<dbReference type="SMART" id="SM01009">
    <property type="entry name" value="AlkA_N"/>
    <property type="match status" value="1"/>
</dbReference>
<dbReference type="GO" id="GO:0043565">
    <property type="term" value="F:sequence-specific DNA binding"/>
    <property type="evidence" value="ECO:0007669"/>
    <property type="project" value="InterPro"/>
</dbReference>
<dbReference type="InterPro" id="IPR003265">
    <property type="entry name" value="HhH-GPD_domain"/>
</dbReference>
<dbReference type="GO" id="GO:0006285">
    <property type="term" value="P:base-excision repair, AP site formation"/>
    <property type="evidence" value="ECO:0007669"/>
    <property type="project" value="TreeGrafter"/>
</dbReference>
<evidence type="ECO:0000256" key="13">
    <source>
        <dbReference type="ARBA" id="ARBA00023204"/>
    </source>
</evidence>
<dbReference type="Gene3D" id="1.10.1670.10">
    <property type="entry name" value="Helix-hairpin-Helix base-excision DNA repair enzymes (C-terminal)"/>
    <property type="match status" value="1"/>
</dbReference>
<reference evidence="15 16" key="1">
    <citation type="submission" date="2010-08" db="EMBL/GenBank/DDBJ databases">
        <title>The draft genome of Desulfovibrio fructosovorans JJ.</title>
        <authorList>
            <consortium name="US DOE Joint Genome Institute (JGI-PGF)"/>
            <person name="Lucas S."/>
            <person name="Copeland A."/>
            <person name="Lapidus A."/>
            <person name="Cheng J.-F."/>
            <person name="Bruce D."/>
            <person name="Goodwin L."/>
            <person name="Pitluck S."/>
            <person name="Land M.L."/>
            <person name="Hauser L."/>
            <person name="Chang Y.-J."/>
            <person name="Jeffries C."/>
            <person name="Wall J.D."/>
            <person name="Stahl D.A."/>
            <person name="Arkin A.P."/>
            <person name="Dehal P."/>
            <person name="Stolyar S.M."/>
            <person name="Hazen T.C."/>
            <person name="Woyke T.J."/>
        </authorList>
    </citation>
    <scope>NUCLEOTIDE SEQUENCE [LARGE SCALE GENOMIC DNA]</scope>
    <source>
        <strain evidence="15 16">JJ</strain>
    </source>
</reference>
<dbReference type="InterPro" id="IPR035451">
    <property type="entry name" value="Ada-like_dom_sf"/>
</dbReference>
<dbReference type="GO" id="GO:0006307">
    <property type="term" value="P:DNA alkylation repair"/>
    <property type="evidence" value="ECO:0007669"/>
    <property type="project" value="TreeGrafter"/>
</dbReference>
<keyword evidence="10" id="KW-0238">DNA-binding</keyword>
<dbReference type="InterPro" id="IPR051912">
    <property type="entry name" value="Alkylbase_DNA_Glycosylase/TA"/>
</dbReference>
<dbReference type="SUPFAM" id="SSF48150">
    <property type="entry name" value="DNA-glycosylase"/>
    <property type="match status" value="1"/>
</dbReference>
<gene>
    <name evidence="15" type="ORF">DesfrDRAFT_3481</name>
</gene>
<comment type="catalytic activity">
    <reaction evidence="1">
        <text>Hydrolysis of alkylated DNA, releasing 3-methyladenine, 3-methylguanine, 7-methylguanine and 7-methyladenine.</text>
        <dbReference type="EC" id="3.2.2.21"/>
    </reaction>
</comment>
<dbReference type="GO" id="GO:0032993">
    <property type="term" value="C:protein-DNA complex"/>
    <property type="evidence" value="ECO:0007669"/>
    <property type="project" value="TreeGrafter"/>
</dbReference>
<dbReference type="PROSITE" id="PS00041">
    <property type="entry name" value="HTH_ARAC_FAMILY_1"/>
    <property type="match status" value="1"/>
</dbReference>
<dbReference type="Gene3D" id="3.40.10.10">
    <property type="entry name" value="DNA Methylphosphotriester Repair Domain"/>
    <property type="match status" value="1"/>
</dbReference>
<protein>
    <recommendedName>
        <fullName evidence="3">DNA-3-methyladenine glycosylase II</fullName>
        <ecNumber evidence="3">3.2.2.21</ecNumber>
    </recommendedName>
</protein>
<comment type="caution">
    <text evidence="15">The sequence shown here is derived from an EMBL/GenBank/DDBJ whole genome shotgun (WGS) entry which is preliminary data.</text>
</comment>
<evidence type="ECO:0000256" key="10">
    <source>
        <dbReference type="ARBA" id="ARBA00023125"/>
    </source>
</evidence>
<evidence type="ECO:0000256" key="6">
    <source>
        <dbReference type="ARBA" id="ARBA00022723"/>
    </source>
</evidence>
<dbReference type="InterPro" id="IPR037046">
    <property type="entry name" value="AlkA_N_sf"/>
</dbReference>
<dbReference type="Pfam" id="PF00730">
    <property type="entry name" value="HhH-GPD"/>
    <property type="match status" value="1"/>
</dbReference>
<keyword evidence="4" id="KW-0489">Methyltransferase</keyword>
<sequence>MSLDAASCYRAYQARDARFDGRFFVGVTSTGIYCRPVCTARLPKPKHCRFFPSAAAAEAAGFRPCLLCRPESAPGLSTVRSGQRLVEAAVRLMGEGCLEDGGIEGLCARLGVTARHLRRVFKSRFGISPVAFAQTQRLLLAKKLLTETSLPVTDVAFASGFSSLRRFNALFASRYRMPPTRLRASAAGESPATDAPGLELGYRPPYDLAGLLAFLGARAVDGVEAVEGGIYRRTVRLSRHGADHAGWIAVGQAAGKNALRVTVSAGLMPVLPPVLARVSHLFDLDCDPWAIADGLAGLAAGHEGVRLPGAMDGFEVAVRAILGQQVTVAAARTLARRFAAAFGEPLDTPFRALTTVFPAPERVAALSLDAIASLGVIAGRARAILALARAVRDGELVLSPAAAPETSLEALRALPGIGEWTAQYIAMRALGWPDAFPHTDHGVKKALGEADAKRALQRAEVWRPWRAYAVMHLWRTL</sequence>
<dbReference type="CDD" id="cd00056">
    <property type="entry name" value="ENDO3c"/>
    <property type="match status" value="1"/>
</dbReference>
<dbReference type="eggNOG" id="COG0122">
    <property type="taxonomic scope" value="Bacteria"/>
</dbReference>
<name>E1K0T1_SOLFR</name>
<dbReference type="GO" id="GO:0032131">
    <property type="term" value="F:alkylated DNA binding"/>
    <property type="evidence" value="ECO:0007669"/>
    <property type="project" value="TreeGrafter"/>
</dbReference>
<keyword evidence="16" id="KW-1185">Reference proteome</keyword>
<dbReference type="InterPro" id="IPR004026">
    <property type="entry name" value="Ada_DNA_repair_Zn-bd"/>
</dbReference>
<keyword evidence="11" id="KW-0010">Activator</keyword>
<keyword evidence="12" id="KW-0804">Transcription</keyword>
<dbReference type="Gene3D" id="1.10.340.30">
    <property type="entry name" value="Hypothetical protein, domain 2"/>
    <property type="match status" value="1"/>
</dbReference>
<dbReference type="PANTHER" id="PTHR43003">
    <property type="entry name" value="DNA-3-METHYLADENINE GLYCOSYLASE"/>
    <property type="match status" value="1"/>
</dbReference>
<evidence type="ECO:0000256" key="3">
    <source>
        <dbReference type="ARBA" id="ARBA00012000"/>
    </source>
</evidence>
<dbReference type="eggNOG" id="COG2169">
    <property type="taxonomic scope" value="Bacteria"/>
</dbReference>
<keyword evidence="9" id="KW-0805">Transcription regulation</keyword>
<dbReference type="PANTHER" id="PTHR43003:SF13">
    <property type="entry name" value="DNA-3-METHYLADENINE GLYCOSYLASE 2"/>
    <property type="match status" value="1"/>
</dbReference>
<keyword evidence="6" id="KW-0479">Metal-binding</keyword>
<evidence type="ECO:0000313" key="16">
    <source>
        <dbReference type="Proteomes" id="UP000006250"/>
    </source>
</evidence>
<dbReference type="GO" id="GO:0003700">
    <property type="term" value="F:DNA-binding transcription factor activity"/>
    <property type="evidence" value="ECO:0007669"/>
    <property type="project" value="InterPro"/>
</dbReference>
<evidence type="ECO:0000256" key="5">
    <source>
        <dbReference type="ARBA" id="ARBA00022679"/>
    </source>
</evidence>
<dbReference type="Gene3D" id="1.10.10.60">
    <property type="entry name" value="Homeodomain-like"/>
    <property type="match status" value="2"/>
</dbReference>
<dbReference type="AlphaFoldDB" id="E1K0T1"/>
<feature type="domain" description="HTH araC/xylS-type" evidence="14">
    <location>
        <begin position="87"/>
        <end position="185"/>
    </location>
</feature>
<dbReference type="EMBL" id="AECZ01000033">
    <property type="protein sequence ID" value="EFL49769.1"/>
    <property type="molecule type" value="Genomic_DNA"/>
</dbReference>
<accession>E1K0T1</accession>
<evidence type="ECO:0000256" key="8">
    <source>
        <dbReference type="ARBA" id="ARBA00022833"/>
    </source>
</evidence>
<evidence type="ECO:0000256" key="12">
    <source>
        <dbReference type="ARBA" id="ARBA00023163"/>
    </source>
</evidence>
<proteinExistence type="predicted"/>
<keyword evidence="8" id="KW-0862">Zinc</keyword>
<dbReference type="InterPro" id="IPR023170">
    <property type="entry name" value="HhH_base_excis_C"/>
</dbReference>
<dbReference type="GO" id="GO:0005737">
    <property type="term" value="C:cytoplasm"/>
    <property type="evidence" value="ECO:0007669"/>
    <property type="project" value="TreeGrafter"/>
</dbReference>
<dbReference type="InterPro" id="IPR010316">
    <property type="entry name" value="AlkA_N"/>
</dbReference>
<dbReference type="EC" id="3.2.2.21" evidence="3"/>
<dbReference type="GO" id="GO:0043916">
    <property type="term" value="F:DNA-7-methylguanine glycosylase activity"/>
    <property type="evidence" value="ECO:0007669"/>
    <property type="project" value="TreeGrafter"/>
</dbReference>
<dbReference type="InterPro" id="IPR018060">
    <property type="entry name" value="HTH_AraC"/>
</dbReference>
<dbReference type="InterPro" id="IPR018062">
    <property type="entry name" value="HTH_AraC-typ_CS"/>
</dbReference>
<comment type="cofactor">
    <cofactor evidence="2">
        <name>Zn(2+)</name>
        <dbReference type="ChEBI" id="CHEBI:29105"/>
    </cofactor>
</comment>
<dbReference type="GO" id="GO:0008270">
    <property type="term" value="F:zinc ion binding"/>
    <property type="evidence" value="ECO:0007669"/>
    <property type="project" value="InterPro"/>
</dbReference>
<dbReference type="Pfam" id="PF06029">
    <property type="entry name" value="AlkA_N"/>
    <property type="match status" value="1"/>
</dbReference>
<evidence type="ECO:0000256" key="9">
    <source>
        <dbReference type="ARBA" id="ARBA00023015"/>
    </source>
</evidence>
<dbReference type="SUPFAM" id="SSF46689">
    <property type="entry name" value="Homeodomain-like"/>
    <property type="match status" value="2"/>
</dbReference>
<dbReference type="RefSeq" id="WP_005996042.1">
    <property type="nucleotide sequence ID" value="NZ_AECZ01000033.1"/>
</dbReference>
<keyword evidence="7" id="KW-0227">DNA damage</keyword>
<organism evidence="15 16">
    <name type="scientific">Solidesulfovibrio fructosivorans JJ]</name>
    <dbReference type="NCBI Taxonomy" id="596151"/>
    <lineage>
        <taxon>Bacteria</taxon>
        <taxon>Pseudomonadati</taxon>
        <taxon>Thermodesulfobacteriota</taxon>
        <taxon>Desulfovibrionia</taxon>
        <taxon>Desulfovibrionales</taxon>
        <taxon>Desulfovibrionaceae</taxon>
        <taxon>Solidesulfovibrio</taxon>
    </lineage>
</organism>
<dbReference type="GO" id="GO:0032259">
    <property type="term" value="P:methylation"/>
    <property type="evidence" value="ECO:0007669"/>
    <property type="project" value="UniProtKB-KW"/>
</dbReference>
<evidence type="ECO:0000256" key="11">
    <source>
        <dbReference type="ARBA" id="ARBA00023159"/>
    </source>
</evidence>
<evidence type="ECO:0000256" key="7">
    <source>
        <dbReference type="ARBA" id="ARBA00022763"/>
    </source>
</evidence>
<dbReference type="Pfam" id="PF02805">
    <property type="entry name" value="Ada_Zn_binding"/>
    <property type="match status" value="1"/>
</dbReference>
<dbReference type="SMART" id="SM00478">
    <property type="entry name" value="ENDO3c"/>
    <property type="match status" value="1"/>
</dbReference>
<evidence type="ECO:0000256" key="1">
    <source>
        <dbReference type="ARBA" id="ARBA00000086"/>
    </source>
</evidence>
<dbReference type="SUPFAM" id="SSF57884">
    <property type="entry name" value="Ada DNA repair protein, N-terminal domain (N-Ada 10)"/>
    <property type="match status" value="1"/>
</dbReference>
<dbReference type="GO" id="GO:0008168">
    <property type="term" value="F:methyltransferase activity"/>
    <property type="evidence" value="ECO:0007669"/>
    <property type="project" value="UniProtKB-KW"/>
</dbReference>
<evidence type="ECO:0000256" key="4">
    <source>
        <dbReference type="ARBA" id="ARBA00022603"/>
    </source>
</evidence>
<evidence type="ECO:0000313" key="15">
    <source>
        <dbReference type="EMBL" id="EFL49769.1"/>
    </source>
</evidence>
<dbReference type="Pfam" id="PF12833">
    <property type="entry name" value="HTH_18"/>
    <property type="match status" value="1"/>
</dbReference>
<dbReference type="SMART" id="SM00342">
    <property type="entry name" value="HTH_ARAC"/>
    <property type="match status" value="1"/>
</dbReference>
<dbReference type="InterPro" id="IPR009057">
    <property type="entry name" value="Homeodomain-like_sf"/>
</dbReference>
<keyword evidence="5" id="KW-0808">Transferase</keyword>
<evidence type="ECO:0000259" key="14">
    <source>
        <dbReference type="PROSITE" id="PS01124"/>
    </source>
</evidence>
<dbReference type="Gene3D" id="3.30.310.20">
    <property type="entry name" value="DNA-3-methyladenine glycosylase AlkA, N-terminal domain"/>
    <property type="match status" value="1"/>
</dbReference>
<dbReference type="STRING" id="596151.DesfrDRAFT_3481"/>
<dbReference type="GO" id="GO:0008725">
    <property type="term" value="F:DNA-3-methyladenine glycosylase activity"/>
    <property type="evidence" value="ECO:0007669"/>
    <property type="project" value="TreeGrafter"/>
</dbReference>
<keyword evidence="13" id="KW-0234">DNA repair</keyword>
<evidence type="ECO:0000256" key="2">
    <source>
        <dbReference type="ARBA" id="ARBA00001947"/>
    </source>
</evidence>
<dbReference type="OrthoDB" id="9802228at2"/>
<dbReference type="InterPro" id="IPR011257">
    <property type="entry name" value="DNA_glycosylase"/>
</dbReference>
<dbReference type="PROSITE" id="PS01124">
    <property type="entry name" value="HTH_ARAC_FAMILY_2"/>
    <property type="match status" value="1"/>
</dbReference>
<dbReference type="Proteomes" id="UP000006250">
    <property type="component" value="Unassembled WGS sequence"/>
</dbReference>